<accession>A0A8X7BYL7</accession>
<dbReference type="Proteomes" id="UP000886998">
    <property type="component" value="Unassembled WGS sequence"/>
</dbReference>
<dbReference type="OrthoDB" id="6433350at2759"/>
<comment type="caution">
    <text evidence="1">The sequence shown here is derived from an EMBL/GenBank/DDBJ whole genome shotgun (WGS) entry which is preliminary data.</text>
</comment>
<evidence type="ECO:0000313" key="1">
    <source>
        <dbReference type="EMBL" id="GFY47432.1"/>
    </source>
</evidence>
<proteinExistence type="predicted"/>
<name>A0A8X7BYL7_9ARAC</name>
<keyword evidence="2" id="KW-1185">Reference proteome</keyword>
<gene>
    <name evidence="1" type="primary">AVEN_176577-2_1</name>
    <name evidence="1" type="ORF">TNIN_57921</name>
</gene>
<dbReference type="AlphaFoldDB" id="A0A8X7BYL7"/>
<protein>
    <submittedName>
        <fullName evidence="1">Pkinase_Tyr domain-containing protein</fullName>
    </submittedName>
</protein>
<evidence type="ECO:0000313" key="2">
    <source>
        <dbReference type="Proteomes" id="UP000886998"/>
    </source>
</evidence>
<sequence>MRLCWRAFPRERPSFKELVVKLDCMLQDTVGYMDFSLKCKRGRRRSREMALPSNGPTTTVQYTSVLIEHDEEDSTDSESNENIGLDALFNQAQSSPRTLISFNMSEESSTPAE</sequence>
<dbReference type="EMBL" id="BMAV01005949">
    <property type="protein sequence ID" value="GFY47432.1"/>
    <property type="molecule type" value="Genomic_DNA"/>
</dbReference>
<organism evidence="1 2">
    <name type="scientific">Trichonephila inaurata madagascariensis</name>
    <dbReference type="NCBI Taxonomy" id="2747483"/>
    <lineage>
        <taxon>Eukaryota</taxon>
        <taxon>Metazoa</taxon>
        <taxon>Ecdysozoa</taxon>
        <taxon>Arthropoda</taxon>
        <taxon>Chelicerata</taxon>
        <taxon>Arachnida</taxon>
        <taxon>Araneae</taxon>
        <taxon>Araneomorphae</taxon>
        <taxon>Entelegynae</taxon>
        <taxon>Araneoidea</taxon>
        <taxon>Nephilidae</taxon>
        <taxon>Trichonephila</taxon>
        <taxon>Trichonephila inaurata</taxon>
    </lineage>
</organism>
<reference evidence="1" key="1">
    <citation type="submission" date="2020-08" db="EMBL/GenBank/DDBJ databases">
        <title>Multicomponent nature underlies the extraordinary mechanical properties of spider dragline silk.</title>
        <authorList>
            <person name="Kono N."/>
            <person name="Nakamura H."/>
            <person name="Mori M."/>
            <person name="Yoshida Y."/>
            <person name="Ohtoshi R."/>
            <person name="Malay A.D."/>
            <person name="Moran D.A.P."/>
            <person name="Tomita M."/>
            <person name="Numata K."/>
            <person name="Arakawa K."/>
        </authorList>
    </citation>
    <scope>NUCLEOTIDE SEQUENCE</scope>
</reference>